<evidence type="ECO:0000313" key="1">
    <source>
        <dbReference type="EMBL" id="GAG73949.1"/>
    </source>
</evidence>
<accession>X0ZWS4</accession>
<dbReference type="AlphaFoldDB" id="X0ZWS4"/>
<organism evidence="1">
    <name type="scientific">marine sediment metagenome</name>
    <dbReference type="NCBI Taxonomy" id="412755"/>
    <lineage>
        <taxon>unclassified sequences</taxon>
        <taxon>metagenomes</taxon>
        <taxon>ecological metagenomes</taxon>
    </lineage>
</organism>
<protein>
    <submittedName>
        <fullName evidence="1">Uncharacterized protein</fullName>
    </submittedName>
</protein>
<dbReference type="EMBL" id="BART01001919">
    <property type="protein sequence ID" value="GAG73949.1"/>
    <property type="molecule type" value="Genomic_DNA"/>
</dbReference>
<comment type="caution">
    <text evidence="1">The sequence shown here is derived from an EMBL/GenBank/DDBJ whole genome shotgun (WGS) entry which is preliminary data.</text>
</comment>
<reference evidence="1" key="1">
    <citation type="journal article" date="2014" name="Front. Microbiol.">
        <title>High frequency of phylogenetically diverse reductive dehalogenase-homologous genes in deep subseafloor sedimentary metagenomes.</title>
        <authorList>
            <person name="Kawai M."/>
            <person name="Futagami T."/>
            <person name="Toyoda A."/>
            <person name="Takaki Y."/>
            <person name="Nishi S."/>
            <person name="Hori S."/>
            <person name="Arai W."/>
            <person name="Tsubouchi T."/>
            <person name="Morono Y."/>
            <person name="Uchiyama I."/>
            <person name="Ito T."/>
            <person name="Fujiyama A."/>
            <person name="Inagaki F."/>
            <person name="Takami H."/>
        </authorList>
    </citation>
    <scope>NUCLEOTIDE SEQUENCE</scope>
    <source>
        <strain evidence="1">Expedition CK06-06</strain>
    </source>
</reference>
<name>X0ZWS4_9ZZZZ</name>
<proteinExistence type="predicted"/>
<sequence>MPIHEIRESIEQDKITLDGNGFAIVQKVINLRENMSHKMLQCDAFLDNPLPTADNSAKFTTELLVTPTPVIYTDMIIDGFTSRAPSAAVENTLFKQTSIFIRGASAPPTEEFPNRFISARPTFTWYMPKLYITLFVHGDANDVINDYAISVYCAIEAKKVSLITYGMGVIREDHIAQVAAVMSNGRSINPARNVGQSFPLWRYGGVRSELMISGASLVNFFNRTSSQEESQTATTVELRGFAMAARRMVPNLEAFGTAALAGTGGIPSWIRLELFKGVESGAIRKQWPPIKHADNGNVLTL</sequence>
<gene>
    <name evidence="1" type="ORF">S01H4_06290</name>
</gene>